<protein>
    <submittedName>
        <fullName evidence="1">Uncharacterized protein</fullName>
    </submittedName>
</protein>
<reference evidence="1" key="1">
    <citation type="submission" date="2020-08" db="EMBL/GenBank/DDBJ databases">
        <title>Spodoptera exigua strain:BAW_Kor-Di-RS1 Genome sequencing and assembly.</title>
        <authorList>
            <person name="Kim J."/>
            <person name="Nam H.Y."/>
            <person name="Kwon M."/>
            <person name="Choi J.H."/>
            <person name="Cho S.R."/>
            <person name="Kim G.-H."/>
        </authorList>
    </citation>
    <scope>NUCLEOTIDE SEQUENCE</scope>
    <source>
        <strain evidence="1">BAW_Kor-Di-RS1</strain>
        <tissue evidence="1">Whole-body</tissue>
    </source>
</reference>
<name>A0A835L2F6_SPOEX</name>
<proteinExistence type="predicted"/>
<dbReference type="Proteomes" id="UP000648187">
    <property type="component" value="Unassembled WGS sequence"/>
</dbReference>
<evidence type="ECO:0000313" key="1">
    <source>
        <dbReference type="EMBL" id="KAF9412807.1"/>
    </source>
</evidence>
<gene>
    <name evidence="1" type="ORF">HW555_008810</name>
</gene>
<organism evidence="1 2">
    <name type="scientific">Spodoptera exigua</name>
    <name type="common">Beet armyworm</name>
    <name type="synonym">Noctua fulgens</name>
    <dbReference type="NCBI Taxonomy" id="7107"/>
    <lineage>
        <taxon>Eukaryota</taxon>
        <taxon>Metazoa</taxon>
        <taxon>Ecdysozoa</taxon>
        <taxon>Arthropoda</taxon>
        <taxon>Hexapoda</taxon>
        <taxon>Insecta</taxon>
        <taxon>Pterygota</taxon>
        <taxon>Neoptera</taxon>
        <taxon>Endopterygota</taxon>
        <taxon>Lepidoptera</taxon>
        <taxon>Glossata</taxon>
        <taxon>Ditrysia</taxon>
        <taxon>Noctuoidea</taxon>
        <taxon>Noctuidae</taxon>
        <taxon>Amphipyrinae</taxon>
        <taxon>Spodoptera</taxon>
    </lineage>
</organism>
<evidence type="ECO:0000313" key="2">
    <source>
        <dbReference type="Proteomes" id="UP000648187"/>
    </source>
</evidence>
<dbReference type="AlphaFoldDB" id="A0A835L2F6"/>
<sequence>MLYYFNSPTGRMAVSRRWTACVTQCAALTAAPLLVLVCRNGVGMRDGGGKDLNDTAYQSHPAHALHCLVCLRAAPLFFCNGFSKRDIVAAPSFARLVALYSTWAKMITDTLVGLEMLMLISAACAQLELGVLTQLYYPPPPEMLATIFVKSASKLCIK</sequence>
<accession>A0A835L2F6</accession>
<dbReference type="EMBL" id="JACKWZ010000178">
    <property type="protein sequence ID" value="KAF9412807.1"/>
    <property type="molecule type" value="Genomic_DNA"/>
</dbReference>
<keyword evidence="2" id="KW-1185">Reference proteome</keyword>
<comment type="caution">
    <text evidence="1">The sequence shown here is derived from an EMBL/GenBank/DDBJ whole genome shotgun (WGS) entry which is preliminary data.</text>
</comment>